<accession>A0A103Y9Y0</accession>
<dbReference type="AlphaFoldDB" id="A0A103Y9Y0"/>
<evidence type="ECO:0000313" key="1">
    <source>
        <dbReference type="EMBL" id="KVI05234.1"/>
    </source>
</evidence>
<proteinExistence type="predicted"/>
<reference evidence="1 2" key="1">
    <citation type="journal article" date="2016" name="Sci. Rep.">
        <title>The genome sequence of the outbreeding globe artichoke constructed de novo incorporating a phase-aware low-pass sequencing strategy of F1 progeny.</title>
        <authorList>
            <person name="Scaglione D."/>
            <person name="Reyes-Chin-Wo S."/>
            <person name="Acquadro A."/>
            <person name="Froenicke L."/>
            <person name="Portis E."/>
            <person name="Beitel C."/>
            <person name="Tirone M."/>
            <person name="Mauro R."/>
            <person name="Lo Monaco A."/>
            <person name="Mauromicale G."/>
            <person name="Faccioli P."/>
            <person name="Cattivelli L."/>
            <person name="Rieseberg L."/>
            <person name="Michelmore R."/>
            <person name="Lanteri S."/>
        </authorList>
    </citation>
    <scope>NUCLEOTIDE SEQUENCE [LARGE SCALE GENOMIC DNA]</scope>
    <source>
        <strain evidence="1">2C</strain>
    </source>
</reference>
<gene>
    <name evidence="1" type="ORF">Ccrd_016424</name>
</gene>
<organism evidence="1 2">
    <name type="scientific">Cynara cardunculus var. scolymus</name>
    <name type="common">Globe artichoke</name>
    <name type="synonym">Cynara scolymus</name>
    <dbReference type="NCBI Taxonomy" id="59895"/>
    <lineage>
        <taxon>Eukaryota</taxon>
        <taxon>Viridiplantae</taxon>
        <taxon>Streptophyta</taxon>
        <taxon>Embryophyta</taxon>
        <taxon>Tracheophyta</taxon>
        <taxon>Spermatophyta</taxon>
        <taxon>Magnoliopsida</taxon>
        <taxon>eudicotyledons</taxon>
        <taxon>Gunneridae</taxon>
        <taxon>Pentapetalae</taxon>
        <taxon>asterids</taxon>
        <taxon>campanulids</taxon>
        <taxon>Asterales</taxon>
        <taxon>Asteraceae</taxon>
        <taxon>Carduoideae</taxon>
        <taxon>Cardueae</taxon>
        <taxon>Carduinae</taxon>
        <taxon>Cynara</taxon>
    </lineage>
</organism>
<sequence>MIYRNYLLSSLDMIAKETSVGKFTPASILPTARLDTENTYRSTIPKHQRVSLSRLPKGSLISGSQAARRLRVQI</sequence>
<name>A0A103Y9Y0_CYNCS</name>
<dbReference type="Gramene" id="KVI05234">
    <property type="protein sequence ID" value="KVI05234"/>
    <property type="gene ID" value="Ccrd_016424"/>
</dbReference>
<protein>
    <submittedName>
        <fullName evidence="1">Uncharacterized protein</fullName>
    </submittedName>
</protein>
<comment type="caution">
    <text evidence="1">The sequence shown here is derived from an EMBL/GenBank/DDBJ whole genome shotgun (WGS) entry which is preliminary data.</text>
</comment>
<dbReference type="Proteomes" id="UP000243975">
    <property type="component" value="Unassembled WGS sequence"/>
</dbReference>
<keyword evidence="2" id="KW-1185">Reference proteome</keyword>
<evidence type="ECO:0000313" key="2">
    <source>
        <dbReference type="Proteomes" id="UP000243975"/>
    </source>
</evidence>
<dbReference type="EMBL" id="LEKV01001881">
    <property type="protein sequence ID" value="KVI05234.1"/>
    <property type="molecule type" value="Genomic_DNA"/>
</dbReference>